<gene>
    <name evidence="2" type="ORF">EHSB41UT_03020</name>
</gene>
<feature type="compositionally biased region" description="Basic residues" evidence="1">
    <location>
        <begin position="60"/>
        <end position="92"/>
    </location>
</feature>
<dbReference type="EMBL" id="FWPT01000007">
    <property type="protein sequence ID" value="SMA49052.1"/>
    <property type="molecule type" value="Genomic_DNA"/>
</dbReference>
<name>A0A1X7AMA8_9GAMM</name>
<dbReference type="RefSeq" id="WP_133060532.1">
    <property type="nucleotide sequence ID" value="NZ_CBCSCN010000007.1"/>
</dbReference>
<sequence>MIKAAKPTLDNSILDSCLEKALQPSTHYRFHHRTISIAPIAECNEVGGKICQPPKSGQRTTRKYKAQKSLTKRSLRRRMTGRNHATPYKKTRTPPPSMTEAEKKACFDRFMTFLLPTLFSHQDQTTDDKSALPRRATPLTATPLRDTFTELNTIVEDLNDAVSHKTMQRLLFSLTDTPEMIYTRVGWLRQGIVSYHLDVPAHHHFLHPLLSSQSLNRVEQLWFDRLSPEQKSGAIRGLFDTGYTEIRPQCLISAWMKRPPLKGQQEEINGKVCRQQEIRILINRQQKSTLMTDDVTSPTLYPMRLGLTGQCYEAIPARKDARLETNDFKDCGTIKFTAEDTLLGILDPLRSQRLKNWFADQAPEHPVCWDFVEQIQFGKMSLKDSMPILHTASYTQIKNHLGVLPFFYPIYLIAEGKPTHAAFYLGHDLIFSLTGPCLMAQQLPDAIAYYDGATQKQNHIGIIRCEDWPNWDSESWEDC</sequence>
<evidence type="ECO:0000313" key="2">
    <source>
        <dbReference type="EMBL" id="SMA49052.1"/>
    </source>
</evidence>
<evidence type="ECO:0000256" key="1">
    <source>
        <dbReference type="SAM" id="MobiDB-lite"/>
    </source>
</evidence>
<keyword evidence="3" id="KW-1185">Reference proteome</keyword>
<proteinExistence type="predicted"/>
<evidence type="ECO:0000313" key="3">
    <source>
        <dbReference type="Proteomes" id="UP000196573"/>
    </source>
</evidence>
<feature type="region of interest" description="Disordered" evidence="1">
    <location>
        <begin position="52"/>
        <end position="99"/>
    </location>
</feature>
<dbReference type="Proteomes" id="UP000196573">
    <property type="component" value="Unassembled WGS sequence"/>
</dbReference>
<dbReference type="AlphaFoldDB" id="A0A1X7AMA8"/>
<protein>
    <submittedName>
        <fullName evidence="2">Uncharacterized protein</fullName>
    </submittedName>
</protein>
<organism evidence="2 3">
    <name type="scientific">Parendozoicomonas haliclonae</name>
    <dbReference type="NCBI Taxonomy" id="1960125"/>
    <lineage>
        <taxon>Bacteria</taxon>
        <taxon>Pseudomonadati</taxon>
        <taxon>Pseudomonadota</taxon>
        <taxon>Gammaproteobacteria</taxon>
        <taxon>Oceanospirillales</taxon>
        <taxon>Endozoicomonadaceae</taxon>
        <taxon>Parendozoicomonas</taxon>
    </lineage>
</organism>
<accession>A0A1X7AMA8</accession>
<reference evidence="2 3" key="1">
    <citation type="submission" date="2017-03" db="EMBL/GenBank/DDBJ databases">
        <authorList>
            <person name="Afonso C.L."/>
            <person name="Miller P.J."/>
            <person name="Scott M.A."/>
            <person name="Spackman E."/>
            <person name="Goraichik I."/>
            <person name="Dimitrov K.M."/>
            <person name="Suarez D.L."/>
            <person name="Swayne D.E."/>
        </authorList>
    </citation>
    <scope>NUCLEOTIDE SEQUENCE [LARGE SCALE GENOMIC DNA]</scope>
    <source>
        <strain evidence="2">SB41UT1</strain>
    </source>
</reference>